<evidence type="ECO:0000256" key="1">
    <source>
        <dbReference type="ARBA" id="ARBA00022741"/>
    </source>
</evidence>
<dbReference type="RefSeq" id="WP_087214078.1">
    <property type="nucleotide sequence ID" value="NZ_JAKYKN010000010.1"/>
</dbReference>
<dbReference type="SMART" id="SM00490">
    <property type="entry name" value="HELICc"/>
    <property type="match status" value="1"/>
</dbReference>
<keyword evidence="3" id="KW-0347">Helicase</keyword>
<dbReference type="GO" id="GO:0030894">
    <property type="term" value="C:replisome"/>
    <property type="evidence" value="ECO:0007669"/>
    <property type="project" value="TreeGrafter"/>
</dbReference>
<dbReference type="PROSITE" id="PS00690">
    <property type="entry name" value="DEAH_ATP_HELICASE"/>
    <property type="match status" value="1"/>
</dbReference>
<dbReference type="GO" id="GO:0006310">
    <property type="term" value="P:DNA recombination"/>
    <property type="evidence" value="ECO:0007669"/>
    <property type="project" value="InterPro"/>
</dbReference>
<dbReference type="Pfam" id="PF16124">
    <property type="entry name" value="RecQ_Zn_bind"/>
    <property type="match status" value="1"/>
</dbReference>
<evidence type="ECO:0000256" key="3">
    <source>
        <dbReference type="ARBA" id="ARBA00022806"/>
    </source>
</evidence>
<evidence type="ECO:0000313" key="9">
    <source>
        <dbReference type="Proteomes" id="UP000196074"/>
    </source>
</evidence>
<proteinExistence type="predicted"/>
<accession>A0A1Y4R410</accession>
<keyword evidence="1" id="KW-0547">Nucleotide-binding</keyword>
<evidence type="ECO:0000256" key="4">
    <source>
        <dbReference type="ARBA" id="ARBA00022840"/>
    </source>
</evidence>
<dbReference type="InterPro" id="IPR001650">
    <property type="entry name" value="Helicase_C-like"/>
</dbReference>
<dbReference type="InterPro" id="IPR027417">
    <property type="entry name" value="P-loop_NTPase"/>
</dbReference>
<evidence type="ECO:0000256" key="7">
    <source>
        <dbReference type="ARBA" id="ARBA00044550"/>
    </source>
</evidence>
<sequence>MNEHIQQVLEENFGYDSFRGLQEEIIQTVLNHQDCLAILPTGTGKSLCYQLPGVLLEGMVIIVSPLLSLMEDQVNGLLQMKKFSAVAINSLLTKSEREYVLTHLSEYQYIYLSPEMLSQPECIQALSRQKIALFVIDEAHCLSQWGVDFRPEYRNLKWVKKQLHDPTTLALTASAPPKVKAEIQELLLHPDAQVFELPVNRPNIYLQVEKTNDKEAVLLKYLKELSGTGIIYCATRVQVEELYERLKKDYSIGYYHGGLSSNQRRLLQTQFQKNQLQLLVATNAFGMGINKPDIRFVIHYDLPDNLESYVQEIGRAGRDGEPSIAILLYQNHDEQIHYYMQNQTRNEREVFELLDVPKNGAQKYFSELQQKWFRQIQREDYHLFMEEIKANEKVKQAQLQTMLSYIHTNQCRRDFIAQYFENPLPDKQALCCDNHGPFDYQLLVNSNIQNEKIANWQEVLLKIF</sequence>
<evidence type="ECO:0000313" key="8">
    <source>
        <dbReference type="EMBL" id="OUQ11233.1"/>
    </source>
</evidence>
<dbReference type="GO" id="GO:0043590">
    <property type="term" value="C:bacterial nucleoid"/>
    <property type="evidence" value="ECO:0007669"/>
    <property type="project" value="TreeGrafter"/>
</dbReference>
<dbReference type="GO" id="GO:0005737">
    <property type="term" value="C:cytoplasm"/>
    <property type="evidence" value="ECO:0007669"/>
    <property type="project" value="TreeGrafter"/>
</dbReference>
<dbReference type="InterPro" id="IPR011545">
    <property type="entry name" value="DEAD/DEAH_box_helicase_dom"/>
</dbReference>
<evidence type="ECO:0000256" key="2">
    <source>
        <dbReference type="ARBA" id="ARBA00022801"/>
    </source>
</evidence>
<dbReference type="PANTHER" id="PTHR13710">
    <property type="entry name" value="DNA HELICASE RECQ FAMILY MEMBER"/>
    <property type="match status" value="1"/>
</dbReference>
<dbReference type="SMART" id="SM00487">
    <property type="entry name" value="DEXDc"/>
    <property type="match status" value="1"/>
</dbReference>
<dbReference type="PROSITE" id="PS51194">
    <property type="entry name" value="HELICASE_CTER"/>
    <property type="match status" value="1"/>
</dbReference>
<dbReference type="Gene3D" id="3.40.50.300">
    <property type="entry name" value="P-loop containing nucleotide triphosphate hydrolases"/>
    <property type="match status" value="2"/>
</dbReference>
<dbReference type="CDD" id="cd18794">
    <property type="entry name" value="SF2_C_RecQ"/>
    <property type="match status" value="1"/>
</dbReference>
<dbReference type="InterPro" id="IPR002464">
    <property type="entry name" value="DNA/RNA_helicase_DEAH_CS"/>
</dbReference>
<dbReference type="InterPro" id="IPR014001">
    <property type="entry name" value="Helicase_ATP-bd"/>
</dbReference>
<dbReference type="Pfam" id="PF00270">
    <property type="entry name" value="DEAD"/>
    <property type="match status" value="1"/>
</dbReference>
<dbReference type="AlphaFoldDB" id="A0A1Y4R410"/>
<dbReference type="NCBIfam" id="TIGR00614">
    <property type="entry name" value="recQ_fam"/>
    <property type="match status" value="1"/>
</dbReference>
<dbReference type="GO" id="GO:0006281">
    <property type="term" value="P:DNA repair"/>
    <property type="evidence" value="ECO:0007669"/>
    <property type="project" value="TreeGrafter"/>
</dbReference>
<dbReference type="FunFam" id="3.40.50.300:FF:001389">
    <property type="entry name" value="ATP-dependent DNA helicase RecQ"/>
    <property type="match status" value="1"/>
</dbReference>
<evidence type="ECO:0000256" key="6">
    <source>
        <dbReference type="ARBA" id="ARBA00044535"/>
    </source>
</evidence>
<protein>
    <recommendedName>
        <fullName evidence="6">ATP-dependent DNA helicase RecQ</fullName>
    </recommendedName>
    <alternativeName>
        <fullName evidence="7">DNA 3'-5' helicase RecQ</fullName>
    </alternativeName>
</protein>
<keyword evidence="4" id="KW-0067">ATP-binding</keyword>
<name>A0A1Y4R410_9ENTE</name>
<dbReference type="GO" id="GO:0005524">
    <property type="term" value="F:ATP binding"/>
    <property type="evidence" value="ECO:0007669"/>
    <property type="project" value="UniProtKB-KW"/>
</dbReference>
<dbReference type="GO" id="GO:0043138">
    <property type="term" value="F:3'-5' DNA helicase activity"/>
    <property type="evidence" value="ECO:0007669"/>
    <property type="project" value="TreeGrafter"/>
</dbReference>
<dbReference type="EMBL" id="NFLC01000004">
    <property type="protein sequence ID" value="OUQ11233.1"/>
    <property type="molecule type" value="Genomic_DNA"/>
</dbReference>
<dbReference type="Proteomes" id="UP000196074">
    <property type="component" value="Unassembled WGS sequence"/>
</dbReference>
<dbReference type="SUPFAM" id="SSF52540">
    <property type="entry name" value="P-loop containing nucleoside triphosphate hydrolases"/>
    <property type="match status" value="1"/>
</dbReference>
<dbReference type="PROSITE" id="PS51192">
    <property type="entry name" value="HELICASE_ATP_BIND_1"/>
    <property type="match status" value="1"/>
</dbReference>
<organism evidence="8 9">
    <name type="scientific">Enterococcus cecorum</name>
    <dbReference type="NCBI Taxonomy" id="44008"/>
    <lineage>
        <taxon>Bacteria</taxon>
        <taxon>Bacillati</taxon>
        <taxon>Bacillota</taxon>
        <taxon>Bacilli</taxon>
        <taxon>Lactobacillales</taxon>
        <taxon>Enterococcaceae</taxon>
        <taxon>Enterococcus</taxon>
    </lineage>
</organism>
<keyword evidence="2" id="KW-0378">Hydrolase</keyword>
<gene>
    <name evidence="8" type="ORF">B5E88_03275</name>
</gene>
<keyword evidence="5" id="KW-0238">DNA-binding</keyword>
<dbReference type="InterPro" id="IPR032284">
    <property type="entry name" value="RecQ_Zn-bd"/>
</dbReference>
<dbReference type="GO" id="GO:0009378">
    <property type="term" value="F:four-way junction helicase activity"/>
    <property type="evidence" value="ECO:0007669"/>
    <property type="project" value="TreeGrafter"/>
</dbReference>
<dbReference type="PANTHER" id="PTHR13710:SF84">
    <property type="entry name" value="ATP-DEPENDENT DNA HELICASE RECS-RELATED"/>
    <property type="match status" value="1"/>
</dbReference>
<dbReference type="GO" id="GO:0003677">
    <property type="term" value="F:DNA binding"/>
    <property type="evidence" value="ECO:0007669"/>
    <property type="project" value="UniProtKB-KW"/>
</dbReference>
<comment type="caution">
    <text evidence="8">The sequence shown here is derived from an EMBL/GenBank/DDBJ whole genome shotgun (WGS) entry which is preliminary data.</text>
</comment>
<dbReference type="GO" id="GO:0016787">
    <property type="term" value="F:hydrolase activity"/>
    <property type="evidence" value="ECO:0007669"/>
    <property type="project" value="UniProtKB-KW"/>
</dbReference>
<dbReference type="InterPro" id="IPR004589">
    <property type="entry name" value="DNA_helicase_ATP-dep_RecQ"/>
</dbReference>
<dbReference type="Pfam" id="PF00271">
    <property type="entry name" value="Helicase_C"/>
    <property type="match status" value="1"/>
</dbReference>
<evidence type="ECO:0000256" key="5">
    <source>
        <dbReference type="ARBA" id="ARBA00023125"/>
    </source>
</evidence>
<dbReference type="CDD" id="cd17920">
    <property type="entry name" value="DEXHc_RecQ"/>
    <property type="match status" value="1"/>
</dbReference>
<reference evidence="9" key="1">
    <citation type="submission" date="2017-04" db="EMBL/GenBank/DDBJ databases">
        <title>Function of individual gut microbiota members based on whole genome sequencing of pure cultures obtained from chicken caecum.</title>
        <authorList>
            <person name="Medvecky M."/>
            <person name="Cejkova D."/>
            <person name="Polansky O."/>
            <person name="Karasova D."/>
            <person name="Kubasova T."/>
            <person name="Cizek A."/>
            <person name="Rychlik I."/>
        </authorList>
    </citation>
    <scope>NUCLEOTIDE SEQUENCE [LARGE SCALE GENOMIC DNA]</scope>
    <source>
        <strain evidence="9">An144</strain>
    </source>
</reference>